<dbReference type="GO" id="GO:0016409">
    <property type="term" value="F:palmitoyltransferase activity"/>
    <property type="evidence" value="ECO:0007669"/>
    <property type="project" value="InterPro"/>
</dbReference>
<feature type="transmembrane region" description="Helical" evidence="6">
    <location>
        <begin position="522"/>
        <end position="544"/>
    </location>
</feature>
<evidence type="ECO:0000256" key="2">
    <source>
        <dbReference type="ARBA" id="ARBA00022692"/>
    </source>
</evidence>
<evidence type="ECO:0000256" key="5">
    <source>
        <dbReference type="SAM" id="MobiDB-lite"/>
    </source>
</evidence>
<evidence type="ECO:0000256" key="6">
    <source>
        <dbReference type="SAM" id="Phobius"/>
    </source>
</evidence>
<feature type="transmembrane region" description="Helical" evidence="6">
    <location>
        <begin position="633"/>
        <end position="659"/>
    </location>
</feature>
<accession>A0A7J6KYY2</accession>
<feature type="transmembrane region" description="Helical" evidence="6">
    <location>
        <begin position="373"/>
        <end position="392"/>
    </location>
</feature>
<dbReference type="InterPro" id="IPR001594">
    <property type="entry name" value="Palmitoyltrfase_DHHC"/>
</dbReference>
<feature type="transmembrane region" description="Helical" evidence="6">
    <location>
        <begin position="96"/>
        <end position="117"/>
    </location>
</feature>
<feature type="transmembrane region" description="Helical" evidence="6">
    <location>
        <begin position="589"/>
        <end position="613"/>
    </location>
</feature>
<keyword evidence="2 6" id="KW-0812">Transmembrane</keyword>
<sequence length="1360" mass="148099">MPGSVAEARDAAEKGEMFGLVRLPSAAMPSSQDAAEGDADSLAGSSERDFMSNHGVESPFKRFAQLAMTPTTRVIMNVARVQRREAQLRMRAPKGVALVLMLVAHGLLMPVAFLPLLQCVRSDGALMTLYLSDIMEGLEQTDPLAQLGGLIAACGTGVIIGRMLLWSFGLWFGNQGWLAFARDLSPWVCMPAAALSSVTTALPEEVLPTNGYRCVSLYCVLSMVASVLSCPPLPGFSHSTLGPRKLSRIFFCLSTASLAVALAVLMTKDIICVGVAKMESPVAPRRACFSVFEIVSADHIAWGGWLSLCRLGAVWLTFLELSLWMMVTAWPPLRPRIRRPLLMLRYGVIFEPVVVLILLVWAAPAGGAKMEVIVESATLSGLALIAALLQVARWRGMRYLKDYTNQLSPTRDGQPFDFEMGTGLADDTGNDANGWSVTENVDEFGPPPSDMQETLARYAKQSQFHCISGLSYVARPCYGDVKIWFRGLLLTGPDWYQGYGTFFAILVPAVLADIFVAPTFGWANGVLFVLLQFVTLCLLMMTIYSDPGIIPRLEHHAEYLDPATAEHRTRPPARFQDCAISCHPFRLKVFYVFLLCTTILTLWALSLSIAHYVELSAENDQGFGNAIADSPVTLIILIYCGLFMWFILGLTGYHTYLLLTAQTTYEQIKGVYSSEHGCIDNPYYRGSAGNVKHGVFKWRRRGSQFDRKLGTVVIPKGLPRIGSLKGRARRWTPDFGTEGKLMLPNGFCPRTGASGGGVKSVKSMDSSVRDSIPQIGEIVTIPAGDGPISPSQVNIDSALDLYYPSGRKAVCINSHGRSSRRFSALIYDDTPERTLIGVFDEWGVGWAATPDERLERTRSKVLFKGPGAQMRVHEVKSDTAFKADLVLNDSLTIAYNSSRRNCDVALTGPGVQSTFEIGPIGDGFKARASLAALPQYTGSEKVGLQSAEQLTKAKSELNLLSDGIGKVLKVSPSCTGLLKEVKDPDESVEGVMSRLLDGRVPYKSEKDLHSKLGGRWLGCLAAEGPGLSPSQSTLLESYYNQTVVREVHRANTKAAGVGRSGDSADLALSAGCMVIILLKVPFVTQEKALHMSKASGKGLLVVLVFASYAAGEHNSHGRLLGERVKALLRMEGREDAVQLVQTEGTQSSLFRREFSIKMELPYVLMFRSGKVLRAQKLGGFKERLRPAHLSSARPRALIVEPFAADQLVTEQAVRRSGLAFDLAISMNEAVGRVTQVIPPYGIILAATELGAARLEDLRSRALLRRQAVLLFLLYRVGRPHRTVDGDDDSGPLERLARNHEACSYIFARPLRQSRLDSVLACYAPFAAPVFAYAGTSPADLLADINRAMAASDGGGVARSP</sequence>
<evidence type="ECO:0000256" key="3">
    <source>
        <dbReference type="ARBA" id="ARBA00022989"/>
    </source>
</evidence>
<evidence type="ECO:0000256" key="1">
    <source>
        <dbReference type="ARBA" id="ARBA00004141"/>
    </source>
</evidence>
<proteinExistence type="predicted"/>
<evidence type="ECO:0000256" key="4">
    <source>
        <dbReference type="ARBA" id="ARBA00023136"/>
    </source>
</evidence>
<organism evidence="8 9">
    <name type="scientific">Perkinsus olseni</name>
    <name type="common">Perkinsus atlanticus</name>
    <dbReference type="NCBI Taxonomy" id="32597"/>
    <lineage>
        <taxon>Eukaryota</taxon>
        <taxon>Sar</taxon>
        <taxon>Alveolata</taxon>
        <taxon>Perkinsozoa</taxon>
        <taxon>Perkinsea</taxon>
        <taxon>Perkinsida</taxon>
        <taxon>Perkinsidae</taxon>
        <taxon>Perkinsus</taxon>
    </lineage>
</organism>
<comment type="caution">
    <text evidence="8">The sequence shown here is derived from an EMBL/GenBank/DDBJ whole genome shotgun (WGS) entry which is preliminary data.</text>
</comment>
<feature type="transmembrane region" description="Helical" evidence="6">
    <location>
        <begin position="342"/>
        <end position="361"/>
    </location>
</feature>
<keyword evidence="4 6" id="KW-0472">Membrane</keyword>
<evidence type="ECO:0000259" key="7">
    <source>
        <dbReference type="Pfam" id="PF01529"/>
    </source>
</evidence>
<evidence type="ECO:0000313" key="9">
    <source>
        <dbReference type="Proteomes" id="UP000572268"/>
    </source>
</evidence>
<dbReference type="Pfam" id="PF01529">
    <property type="entry name" value="DHHC"/>
    <property type="match status" value="1"/>
</dbReference>
<name>A0A7J6KYY2_PEROL</name>
<keyword evidence="8" id="KW-0808">Transferase</keyword>
<feature type="transmembrane region" description="Helical" evidence="6">
    <location>
        <begin position="312"/>
        <end position="330"/>
    </location>
</feature>
<gene>
    <name evidence="8" type="primary">ZDHHC14_3</name>
    <name evidence="8" type="ORF">FOL46_009683</name>
</gene>
<dbReference type="Proteomes" id="UP000572268">
    <property type="component" value="Unassembled WGS sequence"/>
</dbReference>
<dbReference type="GO" id="GO:0016020">
    <property type="term" value="C:membrane"/>
    <property type="evidence" value="ECO:0007669"/>
    <property type="project" value="UniProtKB-SubCell"/>
</dbReference>
<dbReference type="EMBL" id="JABANN010000901">
    <property type="protein sequence ID" value="KAF4652563.1"/>
    <property type="molecule type" value="Genomic_DNA"/>
</dbReference>
<comment type="subcellular location">
    <subcellularLocation>
        <location evidence="1">Membrane</location>
        <topology evidence="1">Multi-pass membrane protein</topology>
    </subcellularLocation>
</comment>
<keyword evidence="3 6" id="KW-1133">Transmembrane helix</keyword>
<reference evidence="8 9" key="1">
    <citation type="submission" date="2020-04" db="EMBL/GenBank/DDBJ databases">
        <title>Perkinsus olseni comparative genomics.</title>
        <authorList>
            <person name="Bogema D.R."/>
        </authorList>
    </citation>
    <scope>NUCLEOTIDE SEQUENCE [LARGE SCALE GENOMIC DNA]</scope>
    <source>
        <strain evidence="8">ATCC PRA-31</strain>
    </source>
</reference>
<feature type="transmembrane region" description="Helical" evidence="6">
    <location>
        <begin position="496"/>
        <end position="516"/>
    </location>
</feature>
<feature type="transmembrane region" description="Helical" evidence="6">
    <location>
        <begin position="147"/>
        <end position="172"/>
    </location>
</feature>
<protein>
    <submittedName>
        <fullName evidence="8">Palmitoyltransferase zdhhc14</fullName>
    </submittedName>
</protein>
<feature type="domain" description="Palmitoyltransferase DHHC" evidence="7">
    <location>
        <begin position="588"/>
        <end position="669"/>
    </location>
</feature>
<feature type="transmembrane region" description="Helical" evidence="6">
    <location>
        <begin position="246"/>
        <end position="266"/>
    </location>
</feature>
<feature type="region of interest" description="Disordered" evidence="5">
    <location>
        <begin position="29"/>
        <end position="50"/>
    </location>
</feature>
<feature type="transmembrane region" description="Helical" evidence="6">
    <location>
        <begin position="215"/>
        <end position="234"/>
    </location>
</feature>
<evidence type="ECO:0000313" key="8">
    <source>
        <dbReference type="EMBL" id="KAF4652563.1"/>
    </source>
</evidence>